<reference evidence="1" key="1">
    <citation type="submission" date="2015-11" db="EMBL/GenBank/DDBJ databases">
        <title>De novo transcriptome assembly of four potential Pierce s Disease insect vectors from Arizona vineyards.</title>
        <authorList>
            <person name="Tassone E.E."/>
        </authorList>
    </citation>
    <scope>NUCLEOTIDE SEQUENCE</scope>
</reference>
<organism evidence="1">
    <name type="scientific">Cuerna arida</name>
    <dbReference type="NCBI Taxonomy" id="1464854"/>
    <lineage>
        <taxon>Eukaryota</taxon>
        <taxon>Metazoa</taxon>
        <taxon>Ecdysozoa</taxon>
        <taxon>Arthropoda</taxon>
        <taxon>Hexapoda</taxon>
        <taxon>Insecta</taxon>
        <taxon>Pterygota</taxon>
        <taxon>Neoptera</taxon>
        <taxon>Paraneoptera</taxon>
        <taxon>Hemiptera</taxon>
        <taxon>Auchenorrhyncha</taxon>
        <taxon>Membracoidea</taxon>
        <taxon>Cicadellidae</taxon>
        <taxon>Cicadellinae</taxon>
        <taxon>Proconiini</taxon>
        <taxon>Cuerna</taxon>
    </lineage>
</organism>
<accession>A0A1B6ENJ3</accession>
<proteinExistence type="predicted"/>
<dbReference type="PANTHER" id="PTHR47326">
    <property type="entry name" value="TRANSPOSABLE ELEMENT TC3 TRANSPOSASE-LIKE PROTEIN"/>
    <property type="match status" value="1"/>
</dbReference>
<evidence type="ECO:0000313" key="1">
    <source>
        <dbReference type="EMBL" id="JAS39476.1"/>
    </source>
</evidence>
<dbReference type="EMBL" id="GECZ01030293">
    <property type="protein sequence ID" value="JAS39476.1"/>
    <property type="molecule type" value="Transcribed_RNA"/>
</dbReference>
<dbReference type="AlphaFoldDB" id="A0A1B6ENJ3"/>
<protein>
    <submittedName>
        <fullName evidence="1">Uncharacterized protein</fullName>
    </submittedName>
</protein>
<dbReference type="Gene3D" id="3.30.420.10">
    <property type="entry name" value="Ribonuclease H-like superfamily/Ribonuclease H"/>
    <property type="match status" value="1"/>
</dbReference>
<gene>
    <name evidence="1" type="ORF">g.20929</name>
</gene>
<dbReference type="GO" id="GO:0003676">
    <property type="term" value="F:nucleic acid binding"/>
    <property type="evidence" value="ECO:0007669"/>
    <property type="project" value="InterPro"/>
</dbReference>
<sequence length="291" mass="34313">MAENEDKKAFCVLDYHIYQSVVSVQRHFRTRFNEDPPSNHSIFKWYSNFKRNGCICKKKSTGRPSVSNEVVEQVRESFMRSPQKSTVKCSRELGVPQPTVWKILRKRLKFKPYKLQLLQALKENDKVKRPTFCESMQGLMKDEDFVKHFVFSDEATFHLCGKVNRQNVRIWGSENQHVYIVWVRDSPKVNVFCAITYNNVYGPFFFMEQTINGMIFLDVMTEWLLPQLEQDLPNFILQLDGAPPHYHLEVRTELNNQLPQRWIGRAGPNDDALLTWPPRSPDITPCDYFLW</sequence>
<dbReference type="InterPro" id="IPR036397">
    <property type="entry name" value="RNaseH_sf"/>
</dbReference>
<name>A0A1B6ENJ3_9HEMI</name>
<dbReference type="PANTHER" id="PTHR47326:SF1">
    <property type="entry name" value="HTH PSQ-TYPE DOMAIN-CONTAINING PROTEIN"/>
    <property type="match status" value="1"/>
</dbReference>